<dbReference type="EMBL" id="JAGQLN010000004">
    <property type="protein sequence ID" value="MCA9376545.1"/>
    <property type="molecule type" value="Genomic_DNA"/>
</dbReference>
<dbReference type="Proteomes" id="UP000741282">
    <property type="component" value="Unassembled WGS sequence"/>
</dbReference>
<comment type="caution">
    <text evidence="2">The sequence shown here is derived from an EMBL/GenBank/DDBJ whole genome shotgun (WGS) entry which is preliminary data.</text>
</comment>
<reference evidence="2" key="2">
    <citation type="journal article" date="2021" name="Microbiome">
        <title>Successional dynamics and alternative stable states in a saline activated sludge microbial community over 9 years.</title>
        <authorList>
            <person name="Wang Y."/>
            <person name="Ye J."/>
            <person name="Ju F."/>
            <person name="Liu L."/>
            <person name="Boyd J.A."/>
            <person name="Deng Y."/>
            <person name="Parks D.H."/>
            <person name="Jiang X."/>
            <person name="Yin X."/>
            <person name="Woodcroft B.J."/>
            <person name="Tyson G.W."/>
            <person name="Hugenholtz P."/>
            <person name="Polz M.F."/>
            <person name="Zhang T."/>
        </authorList>
    </citation>
    <scope>NUCLEOTIDE SEQUENCE</scope>
    <source>
        <strain evidence="2">HKST-UBA17</strain>
    </source>
</reference>
<name>A0A955I0Q8_9BACT</name>
<dbReference type="SUPFAM" id="SSF55856">
    <property type="entry name" value="Cytochrome b5-like heme/steroid binding domain"/>
    <property type="match status" value="1"/>
</dbReference>
<dbReference type="Gene3D" id="3.10.120.10">
    <property type="entry name" value="Cytochrome b5-like heme/steroid binding domain"/>
    <property type="match status" value="1"/>
</dbReference>
<protein>
    <recommendedName>
        <fullName evidence="4">Cytochrome b5 heme-binding domain-containing protein</fullName>
    </recommendedName>
</protein>
<feature type="region of interest" description="Disordered" evidence="1">
    <location>
        <begin position="33"/>
        <end position="77"/>
    </location>
</feature>
<dbReference type="AlphaFoldDB" id="A0A955I0Q8"/>
<feature type="compositionally biased region" description="Polar residues" evidence="1">
    <location>
        <begin position="33"/>
        <end position="69"/>
    </location>
</feature>
<accession>A0A955I0Q8</accession>
<reference evidence="2" key="1">
    <citation type="submission" date="2020-04" db="EMBL/GenBank/DDBJ databases">
        <authorList>
            <person name="Zhang T."/>
        </authorList>
    </citation>
    <scope>NUCLEOTIDE SEQUENCE</scope>
    <source>
        <strain evidence="2">HKST-UBA17</strain>
    </source>
</reference>
<evidence type="ECO:0000313" key="3">
    <source>
        <dbReference type="Proteomes" id="UP000741282"/>
    </source>
</evidence>
<evidence type="ECO:0000256" key="1">
    <source>
        <dbReference type="SAM" id="MobiDB-lite"/>
    </source>
</evidence>
<organism evidence="2 3">
    <name type="scientific">Candidatus Dojkabacteria bacterium</name>
    <dbReference type="NCBI Taxonomy" id="2099670"/>
    <lineage>
        <taxon>Bacteria</taxon>
        <taxon>Candidatus Dojkabacteria</taxon>
    </lineage>
</organism>
<evidence type="ECO:0000313" key="2">
    <source>
        <dbReference type="EMBL" id="MCA9376545.1"/>
    </source>
</evidence>
<gene>
    <name evidence="2" type="ORF">KC685_01325</name>
</gene>
<evidence type="ECO:0008006" key="4">
    <source>
        <dbReference type="Google" id="ProtNLM"/>
    </source>
</evidence>
<proteinExistence type="predicted"/>
<sequence>MSTPKFIITASLISLLIVIGGVLMKPVVTDLLDSSSPSSQNIGTTNDPIQQNNVQDSANPQPNNNSNVPTPQPTPALDTCIITVKGVQYDIQPFRRQHSGGDIFQCGTDMTSTFDSVHGRRELQRIEPYRIN</sequence>
<dbReference type="InterPro" id="IPR036400">
    <property type="entry name" value="Cyt_B5-like_heme/steroid_sf"/>
</dbReference>